<dbReference type="OrthoDB" id="1592604at2759"/>
<dbReference type="Pfam" id="PF00534">
    <property type="entry name" value="Glycos_transf_1"/>
    <property type="match status" value="1"/>
</dbReference>
<protein>
    <recommendedName>
        <fullName evidence="3">Glycosyl transferase family 1 domain-containing protein</fullName>
    </recommendedName>
</protein>
<keyword evidence="2" id="KW-0812">Transmembrane</keyword>
<accession>A0A8T3C0D2</accession>
<name>A0A8T3C0D2_DENNO</name>
<proteinExistence type="predicted"/>
<dbReference type="AlphaFoldDB" id="A0A8T3C0D2"/>
<evidence type="ECO:0000256" key="2">
    <source>
        <dbReference type="SAM" id="Phobius"/>
    </source>
</evidence>
<dbReference type="Proteomes" id="UP000829196">
    <property type="component" value="Unassembled WGS sequence"/>
</dbReference>
<gene>
    <name evidence="4" type="ORF">KFK09_005244</name>
</gene>
<keyword evidence="1" id="KW-0328">Glycosyltransferase</keyword>
<keyword evidence="2" id="KW-0472">Membrane</keyword>
<dbReference type="PANTHER" id="PTHR46635">
    <property type="entry name" value="GLYCOSYL TRANSFERASE FAMILY 1 PROTEIN"/>
    <property type="match status" value="1"/>
</dbReference>
<dbReference type="InterPro" id="IPR001296">
    <property type="entry name" value="Glyco_trans_1"/>
</dbReference>
<evidence type="ECO:0000259" key="3">
    <source>
        <dbReference type="Pfam" id="PF00534"/>
    </source>
</evidence>
<comment type="caution">
    <text evidence="4">The sequence shown here is derived from an EMBL/GenBank/DDBJ whole genome shotgun (WGS) entry which is preliminary data.</text>
</comment>
<sequence length="1021" mass="117713">MGSLEKSTSLKRTPPVRSASFCRSFFHRPRSRLARFLLFEKVDYFQWILTAAAFFFAVILFQAFLPGSVPDKSFARGNVEGDHGPLPGNFWDLDFGEGIQFVPAKLLERIEREWKEANSTLMALGRPMKRAGIRKPRLALIVGGFSADAMQLQMISIAAALKETGYEIEVFSFEDGPMHTAWIEIAMHLTVLLKHMKQEITIDWLDYDGVLVSSAEGGLVLSCLLQEPFKSVPVIWTIQDRSLSVRFSEYLENGQTGLVNYWKRIFDRATVVVFSNYFLPISYSTFDTDNYFVIPSSAAEAWEAVCFLASNNLTDLRVNMGYKSEDFLVAIVGSQFGYSGMWLENALVLQGLAPLLLEFSYGNSFSLLKVGVLTGNSSGSYKSALKAVAQNLGYPRDSVQPIRGNGDEYSFLSTADLVIYGSFLEEQTFPQVLLRAMSLGKLVVAPDLEIVRKYVVDGVNGFLYPKDELNKLTQVLREAISRAKLFSSDQQITSLGNARNLMVSETIEGYLWLLEKILKLPSEISSPKAIADLPSKLKEEWQWHLFANLREMNDPNKFIRSYEILNKIEEEWNQTNVTYFNSSFGEQISSINWEEENIIQMVNARKRLEEDELKERSDQPRGTWEEVYRSSKRADRAKNELHERDEKELERTGQPLCIYEPYFGEGAWPFLHNNSLYRGIGLSSKGRRPGADDIDANSRLSILGNAYYRDALSEYGAFFALANRIDRIHKNAWIGFQSWRAGARKARLSKKAEMALIESIQARKHGDSFYFWVSMNEHPRNPLKQDFWSFCDAINSGNCRFVYSEVLRRLYNAPQVWDSLPEMPQDGDTWSVMHSWALPTRSFLEFIMFSRMFVDVLDALMFDEHHRSGYCYLSLAKDRHCYSRVLELLVNVWAFHSARRIVYVNPETGAMQEQHNLKSRRGKMWIKWFSFATLKSMDEDLAEEWDSEHPDRRWLWPSTGEVFWHGIYERERNIRHQLRERRRQHSRDKLRRMRGRIRQKSLGKYIKPPPEDISALNVTGS</sequence>
<dbReference type="PANTHER" id="PTHR46635:SF1">
    <property type="entry name" value="GLYCOSYL TRANSFERASE FAMILY 1 PROTEIN"/>
    <property type="match status" value="1"/>
</dbReference>
<dbReference type="GO" id="GO:0016757">
    <property type="term" value="F:glycosyltransferase activity"/>
    <property type="evidence" value="ECO:0007669"/>
    <property type="project" value="UniProtKB-KW"/>
</dbReference>
<evidence type="ECO:0000256" key="1">
    <source>
        <dbReference type="ARBA" id="ARBA00022676"/>
    </source>
</evidence>
<evidence type="ECO:0000313" key="4">
    <source>
        <dbReference type="EMBL" id="KAI0522859.1"/>
    </source>
</evidence>
<organism evidence="4 5">
    <name type="scientific">Dendrobium nobile</name>
    <name type="common">Orchid</name>
    <dbReference type="NCBI Taxonomy" id="94219"/>
    <lineage>
        <taxon>Eukaryota</taxon>
        <taxon>Viridiplantae</taxon>
        <taxon>Streptophyta</taxon>
        <taxon>Embryophyta</taxon>
        <taxon>Tracheophyta</taxon>
        <taxon>Spermatophyta</taxon>
        <taxon>Magnoliopsida</taxon>
        <taxon>Liliopsida</taxon>
        <taxon>Asparagales</taxon>
        <taxon>Orchidaceae</taxon>
        <taxon>Epidendroideae</taxon>
        <taxon>Malaxideae</taxon>
        <taxon>Dendrobiinae</taxon>
        <taxon>Dendrobium</taxon>
    </lineage>
</organism>
<keyword evidence="1" id="KW-0808">Transferase</keyword>
<feature type="domain" description="Glycosyl transferase family 1" evidence="3">
    <location>
        <begin position="374"/>
        <end position="482"/>
    </location>
</feature>
<keyword evidence="5" id="KW-1185">Reference proteome</keyword>
<reference evidence="4" key="1">
    <citation type="journal article" date="2022" name="Front. Genet.">
        <title>Chromosome-Scale Assembly of the Dendrobium nobile Genome Provides Insights Into the Molecular Mechanism of the Biosynthesis of the Medicinal Active Ingredient of Dendrobium.</title>
        <authorList>
            <person name="Xu Q."/>
            <person name="Niu S.-C."/>
            <person name="Li K.-L."/>
            <person name="Zheng P.-J."/>
            <person name="Zhang X.-J."/>
            <person name="Jia Y."/>
            <person name="Liu Y."/>
            <person name="Niu Y.-X."/>
            <person name="Yu L.-H."/>
            <person name="Chen D.-F."/>
            <person name="Zhang G.-Q."/>
        </authorList>
    </citation>
    <scope>NUCLEOTIDE SEQUENCE</scope>
    <source>
        <tissue evidence="4">Leaf</tissue>
    </source>
</reference>
<dbReference type="SMR" id="A0A8T3C0D2"/>
<dbReference type="SUPFAM" id="SSF53756">
    <property type="entry name" value="UDP-Glycosyltransferase/glycogen phosphorylase"/>
    <property type="match status" value="1"/>
</dbReference>
<keyword evidence="2" id="KW-1133">Transmembrane helix</keyword>
<feature type="transmembrane region" description="Helical" evidence="2">
    <location>
        <begin position="44"/>
        <end position="65"/>
    </location>
</feature>
<dbReference type="EMBL" id="JAGYWB010000005">
    <property type="protein sequence ID" value="KAI0522859.1"/>
    <property type="molecule type" value="Genomic_DNA"/>
</dbReference>
<evidence type="ECO:0000313" key="5">
    <source>
        <dbReference type="Proteomes" id="UP000829196"/>
    </source>
</evidence>
<dbReference type="Gene3D" id="3.40.50.2000">
    <property type="entry name" value="Glycogen Phosphorylase B"/>
    <property type="match status" value="1"/>
</dbReference>